<name>A0A3P8WFR8_CYNSE</name>
<keyword evidence="3 6" id="KW-0863">Zinc-finger</keyword>
<evidence type="ECO:0000313" key="10">
    <source>
        <dbReference type="Ensembl" id="ENSCSEP00000023440.1"/>
    </source>
</evidence>
<feature type="compositionally biased region" description="Basic residues" evidence="7">
    <location>
        <begin position="406"/>
        <end position="422"/>
    </location>
</feature>
<reference evidence="10" key="3">
    <citation type="submission" date="2025-09" db="UniProtKB">
        <authorList>
            <consortium name="Ensembl"/>
        </authorList>
    </citation>
    <scope>IDENTIFICATION</scope>
</reference>
<dbReference type="InterPro" id="IPR013083">
    <property type="entry name" value="Znf_RING/FYVE/PHD"/>
</dbReference>
<dbReference type="InterPro" id="IPR000315">
    <property type="entry name" value="Znf_B-box"/>
</dbReference>
<dbReference type="PRINTS" id="PR01407">
    <property type="entry name" value="BUTYPHLNCDUF"/>
</dbReference>
<keyword evidence="5" id="KW-0391">Immunity</keyword>
<keyword evidence="11" id="KW-1185">Reference proteome</keyword>
<dbReference type="InterPro" id="IPR003879">
    <property type="entry name" value="Butyrophylin_SPRY"/>
</dbReference>
<dbReference type="Pfam" id="PF15227">
    <property type="entry name" value="zf-C3HC4_4"/>
    <property type="match status" value="1"/>
</dbReference>
<dbReference type="AlphaFoldDB" id="A0A3P8WFR8"/>
<keyword evidence="4" id="KW-0862">Zinc</keyword>
<dbReference type="OMA" id="VCYGSMP"/>
<dbReference type="PANTHER" id="PTHR25465">
    <property type="entry name" value="B-BOX DOMAIN CONTAINING"/>
    <property type="match status" value="1"/>
</dbReference>
<dbReference type="PROSITE" id="PS00518">
    <property type="entry name" value="ZF_RING_1"/>
    <property type="match status" value="1"/>
</dbReference>
<evidence type="ECO:0000259" key="8">
    <source>
        <dbReference type="PROSITE" id="PS50089"/>
    </source>
</evidence>
<dbReference type="Pfam" id="PF00622">
    <property type="entry name" value="SPRY"/>
    <property type="match status" value="1"/>
</dbReference>
<dbReference type="GO" id="GO:0045087">
    <property type="term" value="P:innate immune response"/>
    <property type="evidence" value="ECO:0007669"/>
    <property type="project" value="UniProtKB-KW"/>
</dbReference>
<accession>A0A3P8WFR8</accession>
<dbReference type="InterPro" id="IPR043136">
    <property type="entry name" value="B30.2/SPRY_sf"/>
</dbReference>
<dbReference type="SMART" id="SM00589">
    <property type="entry name" value="PRY"/>
    <property type="match status" value="1"/>
</dbReference>
<dbReference type="Proteomes" id="UP000265120">
    <property type="component" value="Chromosome 9"/>
</dbReference>
<dbReference type="Gene3D" id="4.10.830.40">
    <property type="match status" value="1"/>
</dbReference>
<dbReference type="InterPro" id="IPR017907">
    <property type="entry name" value="Znf_RING_CS"/>
</dbReference>
<dbReference type="CDD" id="cd16597">
    <property type="entry name" value="RING-HC_TRIM25_C-IV"/>
    <property type="match status" value="1"/>
</dbReference>
<protein>
    <submittedName>
        <fullName evidence="10">Tripartite motif containing 25</fullName>
    </submittedName>
</protein>
<dbReference type="Gene3D" id="3.30.160.60">
    <property type="entry name" value="Classic Zinc Finger"/>
    <property type="match status" value="1"/>
</dbReference>
<feature type="domain" description="B30.2/SPRY" evidence="9">
    <location>
        <begin position="418"/>
        <end position="610"/>
    </location>
</feature>
<evidence type="ECO:0000259" key="9">
    <source>
        <dbReference type="PROSITE" id="PS50188"/>
    </source>
</evidence>
<organism evidence="10 11">
    <name type="scientific">Cynoglossus semilaevis</name>
    <name type="common">Tongue sole</name>
    <dbReference type="NCBI Taxonomy" id="244447"/>
    <lineage>
        <taxon>Eukaryota</taxon>
        <taxon>Metazoa</taxon>
        <taxon>Chordata</taxon>
        <taxon>Craniata</taxon>
        <taxon>Vertebrata</taxon>
        <taxon>Euteleostomi</taxon>
        <taxon>Actinopterygii</taxon>
        <taxon>Neopterygii</taxon>
        <taxon>Teleostei</taxon>
        <taxon>Neoteleostei</taxon>
        <taxon>Acanthomorphata</taxon>
        <taxon>Carangaria</taxon>
        <taxon>Pleuronectiformes</taxon>
        <taxon>Pleuronectoidei</taxon>
        <taxon>Cynoglossidae</taxon>
        <taxon>Cynoglossinae</taxon>
        <taxon>Cynoglossus</taxon>
    </lineage>
</organism>
<dbReference type="SUPFAM" id="SSF57845">
    <property type="entry name" value="B-box zinc-binding domain"/>
    <property type="match status" value="1"/>
</dbReference>
<sequence length="610" mass="68895">MAAVEDANMDLMNLEEELTCSICLSTFECPVTIPCGHNFCHNCLFTSWTDSSLTYSCPQCRTEFPTKPELRKNTVLCTVVETFNLKSTGSQLNLYEEESKEEVQEVEEKEEETIIRCDTCMLAEACRTCLTCMASFCEEHLRPHKENPIFRPHQLTEPVGDLLERICTDHHKLMELFCTQHNTPVCSFCLQQNHKGCSFTSPEEQRMLKESDLRAKLDLLDVKIMKNEACISQMTEIQDTLKEAADSKKNALTAAYEQLHDMLTQEENAALQAVDAEMHNGQIKLKTLMKKFSQNVTNMNKAKKSIHSLLSRTQTLDFLQVSCELPAAVKFEPYSPRINLNSSTVMAYQAFPAALKESLTEVFKQPVESRQLLLRQGGQGGGDKSEQSRPPHSHSPAPDAQPKAAGTKKKKPQTMSHQRLKSSKQLQVAHRKSDGTVLTFDPKTVHKRITLTEQFTKATVSEEMANYPNYIQRFTVCSQVLASKAFSKGRHYWEIRLSCNNFIGLGLALGSIDRKGPNSRLGRNAQSWCVEWFNVKLSAWHNSMEVVLQNPSPKRVGVLLDCDAGKATFYKVAEMAYPFFTFDIPITEAVYPAFWLFSSSSSLSLCKLQQ</sequence>
<dbReference type="SUPFAM" id="SSF49899">
    <property type="entry name" value="Concanavalin A-like lectins/glucanases"/>
    <property type="match status" value="1"/>
</dbReference>
<dbReference type="InterPro" id="IPR003877">
    <property type="entry name" value="SPRY_dom"/>
</dbReference>
<dbReference type="Gene3D" id="3.30.40.10">
    <property type="entry name" value="Zinc/RING finger domain, C3HC4 (zinc finger)"/>
    <property type="match status" value="1"/>
</dbReference>
<dbReference type="GeneTree" id="ENSGT00940000164979"/>
<dbReference type="SMART" id="SM00184">
    <property type="entry name" value="RING"/>
    <property type="match status" value="1"/>
</dbReference>
<evidence type="ECO:0000256" key="3">
    <source>
        <dbReference type="ARBA" id="ARBA00022771"/>
    </source>
</evidence>
<dbReference type="Pfam" id="PF13765">
    <property type="entry name" value="PRY"/>
    <property type="match status" value="1"/>
</dbReference>
<dbReference type="GO" id="GO:0008270">
    <property type="term" value="F:zinc ion binding"/>
    <property type="evidence" value="ECO:0007669"/>
    <property type="project" value="UniProtKB-KW"/>
</dbReference>
<keyword evidence="2" id="KW-0479">Metal-binding</keyword>
<dbReference type="Pfam" id="PF25600">
    <property type="entry name" value="TRIM_CC"/>
    <property type="match status" value="1"/>
</dbReference>
<evidence type="ECO:0000256" key="2">
    <source>
        <dbReference type="ARBA" id="ARBA00022723"/>
    </source>
</evidence>
<reference evidence="10 11" key="1">
    <citation type="journal article" date="2014" name="Nat. Genet.">
        <title>Whole-genome sequence of a flatfish provides insights into ZW sex chromosome evolution and adaptation to a benthic lifestyle.</title>
        <authorList>
            <person name="Chen S."/>
            <person name="Zhang G."/>
            <person name="Shao C."/>
            <person name="Huang Q."/>
            <person name="Liu G."/>
            <person name="Zhang P."/>
            <person name="Song W."/>
            <person name="An N."/>
            <person name="Chalopin D."/>
            <person name="Volff J.N."/>
            <person name="Hong Y."/>
            <person name="Li Q."/>
            <person name="Sha Z."/>
            <person name="Zhou H."/>
            <person name="Xie M."/>
            <person name="Yu Q."/>
            <person name="Liu Y."/>
            <person name="Xiang H."/>
            <person name="Wang N."/>
            <person name="Wu K."/>
            <person name="Yang C."/>
            <person name="Zhou Q."/>
            <person name="Liao X."/>
            <person name="Yang L."/>
            <person name="Hu Q."/>
            <person name="Zhang J."/>
            <person name="Meng L."/>
            <person name="Jin L."/>
            <person name="Tian Y."/>
            <person name="Lian J."/>
            <person name="Yang J."/>
            <person name="Miao G."/>
            <person name="Liu S."/>
            <person name="Liang Z."/>
            <person name="Yan F."/>
            <person name="Li Y."/>
            <person name="Sun B."/>
            <person name="Zhang H."/>
            <person name="Zhang J."/>
            <person name="Zhu Y."/>
            <person name="Du M."/>
            <person name="Zhao Y."/>
            <person name="Schartl M."/>
            <person name="Tang Q."/>
            <person name="Wang J."/>
        </authorList>
    </citation>
    <scope>NUCLEOTIDE SEQUENCE</scope>
</reference>
<dbReference type="PROSITE" id="PS50188">
    <property type="entry name" value="B302_SPRY"/>
    <property type="match status" value="1"/>
</dbReference>
<feature type="domain" description="RING-type" evidence="8">
    <location>
        <begin position="20"/>
        <end position="61"/>
    </location>
</feature>
<evidence type="ECO:0000313" key="11">
    <source>
        <dbReference type="Proteomes" id="UP000265120"/>
    </source>
</evidence>
<dbReference type="SMART" id="SM00449">
    <property type="entry name" value="SPRY"/>
    <property type="match status" value="1"/>
</dbReference>
<evidence type="ECO:0000256" key="5">
    <source>
        <dbReference type="ARBA" id="ARBA00022859"/>
    </source>
</evidence>
<keyword evidence="1" id="KW-0399">Innate immunity</keyword>
<dbReference type="SUPFAM" id="SSF57850">
    <property type="entry name" value="RING/U-box"/>
    <property type="match status" value="1"/>
</dbReference>
<dbReference type="STRING" id="244447.ENSCSEP00000023440"/>
<dbReference type="InterPro" id="IPR058030">
    <property type="entry name" value="TRIM8/14/16/25/29/45/65_CC"/>
</dbReference>
<dbReference type="GO" id="GO:0005737">
    <property type="term" value="C:cytoplasm"/>
    <property type="evidence" value="ECO:0007669"/>
    <property type="project" value="UniProtKB-ARBA"/>
</dbReference>
<proteinExistence type="predicted"/>
<dbReference type="InterPro" id="IPR013320">
    <property type="entry name" value="ConA-like_dom_sf"/>
</dbReference>
<dbReference type="InParanoid" id="A0A3P8WFR8"/>
<dbReference type="PANTHER" id="PTHR25465:SF77">
    <property type="entry name" value="E3 UBIQUITIN_ISG15 LIGASE TRIM25"/>
    <property type="match status" value="1"/>
</dbReference>
<evidence type="ECO:0000256" key="4">
    <source>
        <dbReference type="ARBA" id="ARBA00022833"/>
    </source>
</evidence>
<dbReference type="InterPro" id="IPR006574">
    <property type="entry name" value="PRY"/>
</dbReference>
<dbReference type="Ensembl" id="ENSCSET00000023748.1">
    <property type="protein sequence ID" value="ENSCSEP00000023440.1"/>
    <property type="gene ID" value="ENSCSEG00000014953.1"/>
</dbReference>
<reference evidence="10" key="2">
    <citation type="submission" date="2025-08" db="UniProtKB">
        <authorList>
            <consortium name="Ensembl"/>
        </authorList>
    </citation>
    <scope>IDENTIFICATION</scope>
</reference>
<dbReference type="CDD" id="cd19769">
    <property type="entry name" value="Bbox2_TRIM16-like"/>
    <property type="match status" value="1"/>
</dbReference>
<dbReference type="InterPro" id="IPR051051">
    <property type="entry name" value="E3_ubiq-ligase_TRIM/RNF"/>
</dbReference>
<dbReference type="PROSITE" id="PS50089">
    <property type="entry name" value="ZF_RING_2"/>
    <property type="match status" value="1"/>
</dbReference>
<dbReference type="Pfam" id="PF00643">
    <property type="entry name" value="zf-B_box"/>
    <property type="match status" value="1"/>
</dbReference>
<evidence type="ECO:0000256" key="6">
    <source>
        <dbReference type="PROSITE-ProRule" id="PRU00175"/>
    </source>
</evidence>
<dbReference type="Gene3D" id="2.60.120.920">
    <property type="match status" value="1"/>
</dbReference>
<dbReference type="InterPro" id="IPR001870">
    <property type="entry name" value="B30.2/SPRY"/>
</dbReference>
<feature type="region of interest" description="Disordered" evidence="7">
    <location>
        <begin position="375"/>
        <end position="433"/>
    </location>
</feature>
<evidence type="ECO:0000256" key="1">
    <source>
        <dbReference type="ARBA" id="ARBA00022588"/>
    </source>
</evidence>
<dbReference type="InterPro" id="IPR001841">
    <property type="entry name" value="Znf_RING"/>
</dbReference>
<evidence type="ECO:0000256" key="7">
    <source>
        <dbReference type="SAM" id="MobiDB-lite"/>
    </source>
</evidence>